<dbReference type="Proteomes" id="UP000092871">
    <property type="component" value="Unassembled WGS sequence"/>
</dbReference>
<dbReference type="AlphaFoldDB" id="A0A1C3JV44"/>
<reference evidence="4 5" key="2">
    <citation type="submission" date="2016-06" db="EMBL/GenBank/DDBJ databases">
        <authorList>
            <person name="Rodrigo-Torres L."/>
            <person name="Arahal D.R."/>
        </authorList>
    </citation>
    <scope>NUCLEOTIDE SEQUENCE [LARGE SCALE GENOMIC DNA]</scope>
    <source>
        <strain evidence="4 5">CECT 5116</strain>
    </source>
</reference>
<feature type="domain" description="GFO/IDH/MocA-like oxidoreductase" evidence="2">
    <location>
        <begin position="130"/>
        <end position="263"/>
    </location>
</feature>
<dbReference type="Gene3D" id="3.30.360.10">
    <property type="entry name" value="Dihydrodipicolinate Reductase, domain 2"/>
    <property type="match status" value="1"/>
</dbReference>
<feature type="domain" description="Gfo/Idh/MocA-like oxidoreductase N-terminal" evidence="1">
    <location>
        <begin position="3"/>
        <end position="118"/>
    </location>
</feature>
<evidence type="ECO:0000313" key="5">
    <source>
        <dbReference type="Proteomes" id="UP000092840"/>
    </source>
</evidence>
<name>A0A1C3JV44_9GAMM</name>
<dbReference type="InterPro" id="IPR051450">
    <property type="entry name" value="Gfo/Idh/MocA_Oxidoreductases"/>
</dbReference>
<evidence type="ECO:0000313" key="6">
    <source>
        <dbReference type="Proteomes" id="UP000092871"/>
    </source>
</evidence>
<dbReference type="Gene3D" id="3.40.50.720">
    <property type="entry name" value="NAD(P)-binding Rossmann-like Domain"/>
    <property type="match status" value="1"/>
</dbReference>
<sequence>MKNILLVGPGLIGKKHIEIIEKNPNLKLVAVVSKDINKHSGFLSDIGVEGFFSLDDALNKSKVDGAIICSPNELHYEHASICIEKNIPTLVEKPLTSCLNDSKMIIDLAENKSTPLLVADHRLYNPLIYAAKEYIDSEKFGNVVSFLGSAQFYKPKRYFEEGEWRSKVGGGPLLINLIHEIGIMRFLCGEISKVSAMSTNKNRGFEVEDTAVINFEFENGALGAFTLSDTAASNKSWEMTTGENPLYPSYKDDYSYHISGTLASLDFPNLETREYSSEQDASWWKKFNHGILSIKREDPFVIQMNHFYDVISNNVKPISSARNGYKNLLVLEAIKESIESGKVISLKL</sequence>
<dbReference type="SUPFAM" id="SSF55347">
    <property type="entry name" value="Glyceraldehyde-3-phosphate dehydrogenase-like, C-terminal domain"/>
    <property type="match status" value="1"/>
</dbReference>
<dbReference type="InterPro" id="IPR036291">
    <property type="entry name" value="NAD(P)-bd_dom_sf"/>
</dbReference>
<dbReference type="GO" id="GO:0000166">
    <property type="term" value="F:nucleotide binding"/>
    <property type="evidence" value="ECO:0007669"/>
    <property type="project" value="InterPro"/>
</dbReference>
<dbReference type="Pfam" id="PF01408">
    <property type="entry name" value="GFO_IDH_MocA"/>
    <property type="match status" value="1"/>
</dbReference>
<keyword evidence="5" id="KW-1185">Reference proteome</keyword>
<dbReference type="Proteomes" id="UP000092840">
    <property type="component" value="Unassembled WGS sequence"/>
</dbReference>
<reference evidence="3 6" key="1">
    <citation type="submission" date="2016-06" db="EMBL/GenBank/DDBJ databases">
        <authorList>
            <person name="Kjaerup R.B."/>
            <person name="Dalgaard T.S."/>
            <person name="Juul-Madsen H.R."/>
        </authorList>
    </citation>
    <scope>NUCLEOTIDE SEQUENCE [LARGE SCALE GENOMIC DNA]</scope>
    <source>
        <strain evidence="3 6">CECT 5115</strain>
    </source>
</reference>
<accession>A0A1C3JV44</accession>
<dbReference type="EMBL" id="FLRA01000023">
    <property type="protein sequence ID" value="SBT18950.1"/>
    <property type="molecule type" value="Genomic_DNA"/>
</dbReference>
<dbReference type="RefSeq" id="WP_067038159.1">
    <property type="nucleotide sequence ID" value="NZ_FLRA01000023.1"/>
</dbReference>
<dbReference type="InterPro" id="IPR055170">
    <property type="entry name" value="GFO_IDH_MocA-like_dom"/>
</dbReference>
<gene>
    <name evidence="3" type="primary">pht4</name>
    <name evidence="3" type="ORF">MGA5115_03111</name>
    <name evidence="4" type="ORF">MGA5116_02515</name>
</gene>
<dbReference type="SUPFAM" id="SSF51735">
    <property type="entry name" value="NAD(P)-binding Rossmann-fold domains"/>
    <property type="match status" value="1"/>
</dbReference>
<dbReference type="PANTHER" id="PTHR43377">
    <property type="entry name" value="BILIVERDIN REDUCTASE A"/>
    <property type="match status" value="1"/>
</dbReference>
<keyword evidence="3" id="KW-0560">Oxidoreductase</keyword>
<evidence type="ECO:0000259" key="2">
    <source>
        <dbReference type="Pfam" id="PF22725"/>
    </source>
</evidence>
<evidence type="ECO:0000313" key="4">
    <source>
        <dbReference type="EMBL" id="SBT21905.1"/>
    </source>
</evidence>
<dbReference type="GO" id="GO:0016491">
    <property type="term" value="F:oxidoreductase activity"/>
    <property type="evidence" value="ECO:0007669"/>
    <property type="project" value="UniProtKB-KW"/>
</dbReference>
<evidence type="ECO:0000259" key="1">
    <source>
        <dbReference type="Pfam" id="PF01408"/>
    </source>
</evidence>
<protein>
    <submittedName>
        <fullName evidence="3 4">4,5-dihydroxyphthalate dehydrogenase</fullName>
        <ecNumber evidence="3 4">1.-.-.-</ecNumber>
    </submittedName>
</protein>
<dbReference type="EMBL" id="FLRB01000013">
    <property type="protein sequence ID" value="SBT21905.1"/>
    <property type="molecule type" value="Genomic_DNA"/>
</dbReference>
<evidence type="ECO:0000313" key="3">
    <source>
        <dbReference type="EMBL" id="SBT18950.1"/>
    </source>
</evidence>
<dbReference type="Pfam" id="PF22725">
    <property type="entry name" value="GFO_IDH_MocA_C3"/>
    <property type="match status" value="1"/>
</dbReference>
<dbReference type="PANTHER" id="PTHR43377:SF8">
    <property type="entry name" value="BLR3664 PROTEIN"/>
    <property type="match status" value="1"/>
</dbReference>
<dbReference type="OrthoDB" id="9781031at2"/>
<dbReference type="EC" id="1.-.-.-" evidence="3 4"/>
<dbReference type="InterPro" id="IPR000683">
    <property type="entry name" value="Gfo/Idh/MocA-like_OxRdtase_N"/>
</dbReference>
<proteinExistence type="predicted"/>
<organism evidence="3 6">
    <name type="scientific">Marinomonas gallaica</name>
    <dbReference type="NCBI Taxonomy" id="1806667"/>
    <lineage>
        <taxon>Bacteria</taxon>
        <taxon>Pseudomonadati</taxon>
        <taxon>Pseudomonadota</taxon>
        <taxon>Gammaproteobacteria</taxon>
        <taxon>Oceanospirillales</taxon>
        <taxon>Oceanospirillaceae</taxon>
        <taxon>Marinomonas</taxon>
    </lineage>
</organism>